<dbReference type="InterPro" id="IPR041966">
    <property type="entry name" value="LOTUS-like"/>
</dbReference>
<dbReference type="Proteomes" id="UP000014523">
    <property type="component" value="Unassembled WGS sequence"/>
</dbReference>
<evidence type="ECO:0000313" key="2">
    <source>
        <dbReference type="EMBL" id="EPF90575.1"/>
    </source>
</evidence>
<sequence length="254" mass="28493">MSETNNLKLAVLIDADNAQASVCENLLKEIARFGTAHIKRIYGDWTKPNLKSWKEELHKHAIQPVQQFSYTSGKNATDSALIIDAMDLLHQSHLDGFCLISSDSDFTRLATRIRENGLVVYGFGEKKTPNAFIVACDQFIFVENLTPKVEEVASTETEDQKQPKVPKKVTLSKDKKLKDALKVAINASSKDSDWAALSGVGGYMIKSDPSFDPRSYGYEKLSALVENLNYLEIDKRKPNDSSQIYHMYIRLKAS</sequence>
<dbReference type="Gene3D" id="3.30.420.610">
    <property type="entry name" value="LOTUS domain-like"/>
    <property type="match status" value="1"/>
</dbReference>
<dbReference type="CDD" id="cd11297">
    <property type="entry name" value="PIN_LabA-like_N_1"/>
    <property type="match status" value="1"/>
</dbReference>
<dbReference type="Gene3D" id="3.40.50.1010">
    <property type="entry name" value="5'-nuclease"/>
    <property type="match status" value="1"/>
</dbReference>
<dbReference type="PROSITE" id="PS51644">
    <property type="entry name" value="HTH_OST"/>
    <property type="match status" value="1"/>
</dbReference>
<gene>
    <name evidence="2" type="ORF">F957_00930</name>
</gene>
<reference evidence="2 3" key="1">
    <citation type="submission" date="2013-06" db="EMBL/GenBank/DDBJ databases">
        <title>The Genome Sequence of Acinetobacter gyllenbergii CIP 110306.</title>
        <authorList>
            <consortium name="The Broad Institute Genome Sequencing Platform"/>
            <consortium name="The Broad Institute Genome Sequencing Center for Infectious Disease"/>
            <person name="Cerqueira G."/>
            <person name="Feldgarden M."/>
            <person name="Courvalin P."/>
            <person name="Perichon B."/>
            <person name="Grillot-Courvalin C."/>
            <person name="Clermont D."/>
            <person name="Rocha E."/>
            <person name="Yoon E.-J."/>
            <person name="Nemec A."/>
            <person name="Young S.K."/>
            <person name="Zeng Q."/>
            <person name="Gargeya S."/>
            <person name="Fitzgerald M."/>
            <person name="Abouelleil A."/>
            <person name="Alvarado L."/>
            <person name="Berlin A.M."/>
            <person name="Chapman S.B."/>
            <person name="Dewar J."/>
            <person name="Goldberg J."/>
            <person name="Griggs A."/>
            <person name="Gujja S."/>
            <person name="Hansen M."/>
            <person name="Howarth C."/>
            <person name="Imamovic A."/>
            <person name="Larimer J."/>
            <person name="McCowan C."/>
            <person name="Murphy C."/>
            <person name="Pearson M."/>
            <person name="Priest M."/>
            <person name="Roberts A."/>
            <person name="Saif S."/>
            <person name="Shea T."/>
            <person name="Sykes S."/>
            <person name="Wortman J."/>
            <person name="Nusbaum C."/>
            <person name="Birren B."/>
        </authorList>
    </citation>
    <scope>NUCLEOTIDE SEQUENCE [LARGE SCALE GENOMIC DNA]</scope>
    <source>
        <strain evidence="2 3">CIP 110306</strain>
    </source>
</reference>
<dbReference type="GO" id="GO:0004540">
    <property type="term" value="F:RNA nuclease activity"/>
    <property type="evidence" value="ECO:0007669"/>
    <property type="project" value="InterPro"/>
</dbReference>
<dbReference type="InterPro" id="IPR021139">
    <property type="entry name" value="NYN"/>
</dbReference>
<protein>
    <recommendedName>
        <fullName evidence="1">HTH OST-type domain-containing protein</fullName>
    </recommendedName>
</protein>
<evidence type="ECO:0000313" key="3">
    <source>
        <dbReference type="Proteomes" id="UP000014523"/>
    </source>
</evidence>
<dbReference type="EMBL" id="ATGG01000009">
    <property type="protein sequence ID" value="EPF90575.1"/>
    <property type="molecule type" value="Genomic_DNA"/>
</dbReference>
<name>A0A829HKA0_9GAMM</name>
<dbReference type="RefSeq" id="WP_016541158.1">
    <property type="nucleotide sequence ID" value="NZ_ASQH01000008.1"/>
</dbReference>
<comment type="caution">
    <text evidence="2">The sequence shown here is derived from an EMBL/GenBank/DDBJ whole genome shotgun (WGS) entry which is preliminary data.</text>
</comment>
<dbReference type="PANTHER" id="PTHR35811:SF1">
    <property type="entry name" value="HTH OST-TYPE DOMAIN-CONTAINING PROTEIN"/>
    <property type="match status" value="1"/>
</dbReference>
<dbReference type="AlphaFoldDB" id="A0A829HKA0"/>
<keyword evidence="3" id="KW-1185">Reference proteome</keyword>
<dbReference type="InterPro" id="IPR025605">
    <property type="entry name" value="OST-HTH/LOTUS_dom"/>
</dbReference>
<evidence type="ECO:0000259" key="1">
    <source>
        <dbReference type="PROSITE" id="PS51644"/>
    </source>
</evidence>
<dbReference type="CDD" id="cd10146">
    <property type="entry name" value="LabA_like_C"/>
    <property type="match status" value="1"/>
</dbReference>
<dbReference type="PANTHER" id="PTHR35811">
    <property type="entry name" value="SLR1870 PROTEIN"/>
    <property type="match status" value="1"/>
</dbReference>
<feature type="domain" description="HTH OST-type" evidence="1">
    <location>
        <begin position="173"/>
        <end position="251"/>
    </location>
</feature>
<proteinExistence type="predicted"/>
<dbReference type="Pfam" id="PF12872">
    <property type="entry name" value="OST-HTH"/>
    <property type="match status" value="1"/>
</dbReference>
<accession>A0A829HKA0</accession>
<organism evidence="2 3">
    <name type="scientific">Acinetobacter gyllenbergii CIP 110306 = MTCC 11365</name>
    <dbReference type="NCBI Taxonomy" id="1217657"/>
    <lineage>
        <taxon>Bacteria</taxon>
        <taxon>Pseudomonadati</taxon>
        <taxon>Pseudomonadota</taxon>
        <taxon>Gammaproteobacteria</taxon>
        <taxon>Moraxellales</taxon>
        <taxon>Moraxellaceae</taxon>
        <taxon>Acinetobacter</taxon>
    </lineage>
</organism>
<dbReference type="Pfam" id="PF01936">
    <property type="entry name" value="NYN"/>
    <property type="match status" value="1"/>
</dbReference>